<dbReference type="AlphaFoldDB" id="D5ADB3"/>
<reference evidence="1" key="1">
    <citation type="submission" date="2010-04" db="EMBL/GenBank/DDBJ databases">
        <authorList>
            <person name="Reid K.E."/>
            <person name="Liao N."/>
            <person name="Chan S."/>
            <person name="Docking R."/>
            <person name="Taylor G."/>
            <person name="Moore R."/>
            <person name="Mayo M."/>
            <person name="Munro S."/>
            <person name="King J."/>
            <person name="Yanchuk A."/>
            <person name="Holt R."/>
            <person name="Jones S."/>
            <person name="Marra M."/>
            <person name="Ritland C.E."/>
            <person name="Ritland K."/>
            <person name="Bohlmann J."/>
        </authorList>
    </citation>
    <scope>NUCLEOTIDE SEQUENCE</scope>
    <source>
        <tissue evidence="1">Bud</tissue>
    </source>
</reference>
<name>D5ADB3_PICSI</name>
<protein>
    <submittedName>
        <fullName evidence="1">Uncharacterized protein</fullName>
    </submittedName>
</protein>
<dbReference type="EMBL" id="BT124268">
    <property type="protein sequence ID" value="ADE77532.1"/>
    <property type="molecule type" value="mRNA"/>
</dbReference>
<sequence>MWDGMCQPFFTGHLGSPEEFKLTLREVLLKIKTIPHSPCQCREPETLDLKLEGITMAAEIAIDIAKNIAGNVLPSVLTGVIQQIRNVVELEEKLQLLNTDFGAMNSLLLQIEQRRTLPQPIEECLTNMSDHFFNLSPAS</sequence>
<proteinExistence type="evidence at transcript level"/>
<accession>D5ADB3</accession>
<evidence type="ECO:0000313" key="1">
    <source>
        <dbReference type="EMBL" id="ADE77532.1"/>
    </source>
</evidence>
<organism evidence="1">
    <name type="scientific">Picea sitchensis</name>
    <name type="common">Sitka spruce</name>
    <name type="synonym">Pinus sitchensis</name>
    <dbReference type="NCBI Taxonomy" id="3332"/>
    <lineage>
        <taxon>Eukaryota</taxon>
        <taxon>Viridiplantae</taxon>
        <taxon>Streptophyta</taxon>
        <taxon>Embryophyta</taxon>
        <taxon>Tracheophyta</taxon>
        <taxon>Spermatophyta</taxon>
        <taxon>Pinopsida</taxon>
        <taxon>Pinidae</taxon>
        <taxon>Conifers I</taxon>
        <taxon>Pinales</taxon>
        <taxon>Pinaceae</taxon>
        <taxon>Picea</taxon>
    </lineage>
</organism>